<accession>A0A6N3ARH4</accession>
<gene>
    <name evidence="11" type="ORF">VDLFYP95_01128</name>
</gene>
<dbReference type="InterPro" id="IPR011049">
    <property type="entry name" value="Serralysin-like_metalloprot_C"/>
</dbReference>
<name>A0A6N3ARH4_9FIRM</name>
<evidence type="ECO:0000313" key="11">
    <source>
        <dbReference type="EMBL" id="VYT95095.1"/>
    </source>
</evidence>
<feature type="coiled-coil region" evidence="8">
    <location>
        <begin position="267"/>
        <end position="294"/>
    </location>
</feature>
<evidence type="ECO:0000256" key="8">
    <source>
        <dbReference type="SAM" id="Coils"/>
    </source>
</evidence>
<protein>
    <recommendedName>
        <fullName evidence="10">Trimeric autotransporter adhesin YadA-like C-terminal membrane anchor domain-containing protein</fullName>
    </recommendedName>
</protein>
<comment type="subcellular location">
    <subcellularLocation>
        <location evidence="2">Cell outer membrane</location>
    </subcellularLocation>
    <subcellularLocation>
        <location evidence="1">Cell surface</location>
    </subcellularLocation>
</comment>
<dbReference type="EMBL" id="CACRUF010000019">
    <property type="protein sequence ID" value="VYT95095.1"/>
    <property type="molecule type" value="Genomic_DNA"/>
</dbReference>
<evidence type="ECO:0000256" key="5">
    <source>
        <dbReference type="ARBA" id="ARBA00022729"/>
    </source>
</evidence>
<dbReference type="InterPro" id="IPR045584">
    <property type="entry name" value="Pilin-like"/>
</dbReference>
<keyword evidence="8" id="KW-0175">Coiled coil</keyword>
<dbReference type="SUPFAM" id="SSF101967">
    <property type="entry name" value="Adhesin YadA, collagen-binding domain"/>
    <property type="match status" value="1"/>
</dbReference>
<dbReference type="InterPro" id="IPR005594">
    <property type="entry name" value="YadA_C"/>
</dbReference>
<evidence type="ECO:0000259" key="10">
    <source>
        <dbReference type="Pfam" id="PF03895"/>
    </source>
</evidence>
<evidence type="ECO:0000256" key="9">
    <source>
        <dbReference type="SAM" id="SignalP"/>
    </source>
</evidence>
<sequence>MNKKLLLMVGVLSIIGSTTMAANENTVIENKPNGDVVYRAEHVLDPGRNIYDKTTINHSGIVINRNNDVNNIYIGFNNPHLAENDGIGYVSFGNSIIHHVANGIAGDDVVTVFQLKDVESIAKNNEEVINDISKDVENNKVIGKISMDWLENHEGRIQNLEDRVVDISSNTLKQANQYTDARIAKVGASASALAALHPLDYNPDHKVDVMGGVGHYRGKTAAALGAAYRPNENLMFTVGTAINGKDSSVNAGVSYKVGAKDSKYKSQASLAKDVEDLKQMVIKLQAELEEARKK</sequence>
<evidence type="ECO:0000256" key="2">
    <source>
        <dbReference type="ARBA" id="ARBA00004442"/>
    </source>
</evidence>
<dbReference type="Pfam" id="PF03895">
    <property type="entry name" value="YadA_anchor"/>
    <property type="match status" value="1"/>
</dbReference>
<keyword evidence="6" id="KW-0472">Membrane</keyword>
<feature type="domain" description="Trimeric autotransporter adhesin YadA-like C-terminal membrane anchor" evidence="10">
    <location>
        <begin position="200"/>
        <end position="256"/>
    </location>
</feature>
<keyword evidence="3" id="KW-1134">Transmembrane beta strand</keyword>
<evidence type="ECO:0000256" key="4">
    <source>
        <dbReference type="ARBA" id="ARBA00022692"/>
    </source>
</evidence>
<dbReference type="SUPFAM" id="SSF54523">
    <property type="entry name" value="Pili subunits"/>
    <property type="match status" value="1"/>
</dbReference>
<proteinExistence type="predicted"/>
<dbReference type="GO" id="GO:0009986">
    <property type="term" value="C:cell surface"/>
    <property type="evidence" value="ECO:0007669"/>
    <property type="project" value="UniProtKB-SubCell"/>
</dbReference>
<reference evidence="11" key="1">
    <citation type="submission" date="2019-11" db="EMBL/GenBank/DDBJ databases">
        <authorList>
            <person name="Feng L."/>
        </authorList>
    </citation>
    <scope>NUCLEOTIDE SEQUENCE</scope>
    <source>
        <strain evidence="11">VdisparLFYP95</strain>
    </source>
</reference>
<evidence type="ECO:0000256" key="3">
    <source>
        <dbReference type="ARBA" id="ARBA00022452"/>
    </source>
</evidence>
<evidence type="ECO:0000256" key="1">
    <source>
        <dbReference type="ARBA" id="ARBA00004241"/>
    </source>
</evidence>
<organism evidence="11">
    <name type="scientific">Veillonella dispar</name>
    <dbReference type="NCBI Taxonomy" id="39778"/>
    <lineage>
        <taxon>Bacteria</taxon>
        <taxon>Bacillati</taxon>
        <taxon>Bacillota</taxon>
        <taxon>Negativicutes</taxon>
        <taxon>Veillonellales</taxon>
        <taxon>Veillonellaceae</taxon>
        <taxon>Veillonella</taxon>
    </lineage>
</organism>
<dbReference type="AlphaFoldDB" id="A0A6N3ARH4"/>
<keyword evidence="4" id="KW-0812">Transmembrane</keyword>
<dbReference type="GO" id="GO:0009279">
    <property type="term" value="C:cell outer membrane"/>
    <property type="evidence" value="ECO:0007669"/>
    <property type="project" value="UniProtKB-SubCell"/>
</dbReference>
<keyword evidence="5 9" id="KW-0732">Signal</keyword>
<evidence type="ECO:0000256" key="7">
    <source>
        <dbReference type="ARBA" id="ARBA00023237"/>
    </source>
</evidence>
<dbReference type="Gene3D" id="3.30.1300.30">
    <property type="entry name" value="GSPII I/J protein-like"/>
    <property type="match status" value="1"/>
</dbReference>
<feature type="signal peptide" evidence="9">
    <location>
        <begin position="1"/>
        <end position="21"/>
    </location>
</feature>
<keyword evidence="7" id="KW-0998">Cell outer membrane</keyword>
<dbReference type="RefSeq" id="WP_156719446.1">
    <property type="nucleotide sequence ID" value="NZ_CACRUF010000019.1"/>
</dbReference>
<feature type="chain" id="PRO_5026974674" description="Trimeric autotransporter adhesin YadA-like C-terminal membrane anchor domain-containing protein" evidence="9">
    <location>
        <begin position="22"/>
        <end position="294"/>
    </location>
</feature>
<evidence type="ECO:0000256" key="6">
    <source>
        <dbReference type="ARBA" id="ARBA00023136"/>
    </source>
</evidence>